<protein>
    <submittedName>
        <fullName evidence="2">Methyltransferase family protein</fullName>
    </submittedName>
</protein>
<keyword evidence="2" id="KW-0808">Transferase</keyword>
<dbReference type="EMBL" id="PVZG01000040">
    <property type="protein sequence ID" value="PRY19000.1"/>
    <property type="molecule type" value="Genomic_DNA"/>
</dbReference>
<dbReference type="Proteomes" id="UP000239209">
    <property type="component" value="Unassembled WGS sequence"/>
</dbReference>
<dbReference type="PANTHER" id="PTHR43712">
    <property type="entry name" value="PUTATIVE (AFU_ORTHOLOGUE AFUA_4G14580)-RELATED"/>
    <property type="match status" value="1"/>
</dbReference>
<dbReference type="Pfam" id="PF08242">
    <property type="entry name" value="Methyltransf_12"/>
    <property type="match status" value="1"/>
</dbReference>
<dbReference type="InterPro" id="IPR029063">
    <property type="entry name" value="SAM-dependent_MTases_sf"/>
</dbReference>
<reference evidence="2 3" key="1">
    <citation type="submission" date="2018-03" db="EMBL/GenBank/DDBJ databases">
        <title>Genomic Encyclopedia of Archaeal and Bacterial Type Strains, Phase II (KMG-II): from individual species to whole genera.</title>
        <authorList>
            <person name="Goeker M."/>
        </authorList>
    </citation>
    <scope>NUCLEOTIDE SEQUENCE [LARGE SCALE GENOMIC DNA]</scope>
    <source>
        <strain evidence="2 3">DSM 45348</strain>
    </source>
</reference>
<name>A0A2T0RD15_9ACTN</name>
<evidence type="ECO:0000313" key="2">
    <source>
        <dbReference type="EMBL" id="PRY19000.1"/>
    </source>
</evidence>
<dbReference type="GO" id="GO:0008168">
    <property type="term" value="F:methyltransferase activity"/>
    <property type="evidence" value="ECO:0007669"/>
    <property type="project" value="UniProtKB-KW"/>
</dbReference>
<evidence type="ECO:0000313" key="3">
    <source>
        <dbReference type="Proteomes" id="UP000239209"/>
    </source>
</evidence>
<dbReference type="CDD" id="cd02440">
    <property type="entry name" value="AdoMet_MTases"/>
    <property type="match status" value="1"/>
</dbReference>
<organism evidence="2 3">
    <name type="scientific">Pseudosporangium ferrugineum</name>
    <dbReference type="NCBI Taxonomy" id="439699"/>
    <lineage>
        <taxon>Bacteria</taxon>
        <taxon>Bacillati</taxon>
        <taxon>Actinomycetota</taxon>
        <taxon>Actinomycetes</taxon>
        <taxon>Micromonosporales</taxon>
        <taxon>Micromonosporaceae</taxon>
        <taxon>Pseudosporangium</taxon>
    </lineage>
</organism>
<evidence type="ECO:0000259" key="1">
    <source>
        <dbReference type="Pfam" id="PF08242"/>
    </source>
</evidence>
<dbReference type="Gene3D" id="3.40.50.150">
    <property type="entry name" value="Vaccinia Virus protein VP39"/>
    <property type="match status" value="1"/>
</dbReference>
<proteinExistence type="predicted"/>
<dbReference type="OrthoDB" id="3359395at2"/>
<keyword evidence="2" id="KW-0489">Methyltransferase</keyword>
<dbReference type="GO" id="GO:0032259">
    <property type="term" value="P:methylation"/>
    <property type="evidence" value="ECO:0007669"/>
    <property type="project" value="UniProtKB-KW"/>
</dbReference>
<feature type="domain" description="Methyltransferase type 12" evidence="1">
    <location>
        <begin position="156"/>
        <end position="259"/>
    </location>
</feature>
<dbReference type="RefSeq" id="WP_106131313.1">
    <property type="nucleotide sequence ID" value="NZ_PVZG01000040.1"/>
</dbReference>
<keyword evidence="3" id="KW-1185">Reference proteome</keyword>
<comment type="caution">
    <text evidence="2">The sequence shown here is derived from an EMBL/GenBank/DDBJ whole genome shotgun (WGS) entry which is preliminary data.</text>
</comment>
<dbReference type="PANTHER" id="PTHR43712:SF2">
    <property type="entry name" value="O-METHYLTRANSFERASE CICE"/>
    <property type="match status" value="1"/>
</dbReference>
<dbReference type="InterPro" id="IPR013217">
    <property type="entry name" value="Methyltransf_12"/>
</dbReference>
<gene>
    <name evidence="2" type="ORF">CLV70_1408</name>
</gene>
<sequence length="327" mass="34008">MERKDPEAVADAAAVAALLQIGAEIGADQVLDAGEPFSAADVAKAVDVPVAGITAYLGALLAAGLIADTEVPGTFQMAADYPDLRYQAGYVSWAMNANGPFLDNARAFLTDPAAAAQVHRRDGRRVAVSSRWIGERAFYPQLIEQVVAAGALRVSDLGAGAGGLLIKLLQEDPARTGTAVDSNGAACAAARQAALAGGVHDRLTVVERPIESLVDDPEPVAGADAVLASYVMHDIVADDRIALGVLGALRDALAPGGFLAVADAVSYARRPEERKFSALFTYLHATFMSVTLPTELEWLDKFAAAGFSQTKAVPIGLPGGRLFVATR</sequence>
<dbReference type="AlphaFoldDB" id="A0A2T0RD15"/>
<accession>A0A2T0RD15</accession>
<dbReference type="SUPFAM" id="SSF53335">
    <property type="entry name" value="S-adenosyl-L-methionine-dependent methyltransferases"/>
    <property type="match status" value="1"/>
</dbReference>